<dbReference type="GO" id="GO:0000271">
    <property type="term" value="P:polysaccharide biosynthetic process"/>
    <property type="evidence" value="ECO:0007669"/>
    <property type="project" value="TreeGrafter"/>
</dbReference>
<reference evidence="6 9" key="1">
    <citation type="submission" date="2018-02" db="EMBL/GenBank/DDBJ databases">
        <title>Deep subsurface shale carbon reservoir microbial communities from Ohio and West Virginia, USA.</title>
        <authorList>
            <person name="Wrighton K."/>
        </authorList>
    </citation>
    <scope>NUCLEOTIDE SEQUENCE [LARGE SCALE GENOMIC DNA]</scope>
    <source>
        <strain evidence="6 9">UTICA-S1B6</strain>
    </source>
</reference>
<evidence type="ECO:0000256" key="5">
    <source>
        <dbReference type="RuleBase" id="RU004508"/>
    </source>
</evidence>
<feature type="active site" description="Proton acceptor" evidence="3">
    <location>
        <position position="188"/>
    </location>
</feature>
<dbReference type="Proteomes" id="UP000239446">
    <property type="component" value="Unassembled WGS sequence"/>
</dbReference>
<gene>
    <name evidence="7" type="ORF">B0H24_103913</name>
    <name evidence="6" type="ORF">BY455_13913</name>
</gene>
<evidence type="ECO:0000313" key="8">
    <source>
        <dbReference type="Proteomes" id="UP000239446"/>
    </source>
</evidence>
<organism evidence="7 8">
    <name type="scientific">Marinobacter persicus</name>
    <dbReference type="NCBI Taxonomy" id="930118"/>
    <lineage>
        <taxon>Bacteria</taxon>
        <taxon>Pseudomonadati</taxon>
        <taxon>Pseudomonadota</taxon>
        <taxon>Gammaproteobacteria</taxon>
        <taxon>Pseudomonadales</taxon>
        <taxon>Marinobacteraceae</taxon>
        <taxon>Marinobacter</taxon>
    </lineage>
</organism>
<sequence length="375" mass="41772">MDNSHPIYVASPMLPELSDLTSVLEGIWQSGYVTNHGPLHNQLEQELSNLLNVPTVRLFNNGTIALLTALKMFDFPKGSEVITTPFTFAATAHAISWNELVPVFVDVDPVSMTLDPKSVERAVTDKTVAVLPVHVYGNVCDIEGIDKVAKKYGLKVIYDAAHAFAVEIDGVPISKFGDATIFSFHATKLFTTIEGGAIATNFEGDAQTIYMLRNFGIKNENEVVSIGINGKLNEIQSAIGLLNLKQFPAEKKSRALLRAEYDKIFSQIDGVTVQSFSSNVKKSEQYYPLLIDETISPFSRDDLYEALKRKAIFCRKYFSPICTEFEPYRHFPVISEASVPTVYTIKDQVLCLPFHSKVEPGHLHMIKSVVDDFLR</sequence>
<dbReference type="Gene3D" id="3.40.640.10">
    <property type="entry name" value="Type I PLP-dependent aspartate aminotransferase-like (Major domain)"/>
    <property type="match status" value="1"/>
</dbReference>
<dbReference type="Proteomes" id="UP000239648">
    <property type="component" value="Unassembled WGS sequence"/>
</dbReference>
<evidence type="ECO:0000313" key="9">
    <source>
        <dbReference type="Proteomes" id="UP000239648"/>
    </source>
</evidence>
<evidence type="ECO:0000256" key="1">
    <source>
        <dbReference type="ARBA" id="ARBA00022898"/>
    </source>
</evidence>
<dbReference type="EMBL" id="PTIT01000039">
    <property type="protein sequence ID" value="PPK49984.1"/>
    <property type="molecule type" value="Genomic_DNA"/>
</dbReference>
<evidence type="ECO:0000256" key="4">
    <source>
        <dbReference type="PIRSR" id="PIRSR000390-2"/>
    </source>
</evidence>
<dbReference type="EMBL" id="PTIU01000039">
    <property type="protein sequence ID" value="PPK51899.1"/>
    <property type="molecule type" value="Genomic_DNA"/>
</dbReference>
<dbReference type="InterPro" id="IPR000653">
    <property type="entry name" value="DegT/StrS_aminotransferase"/>
</dbReference>
<dbReference type="AlphaFoldDB" id="A0A2S6G2V4"/>
<dbReference type="GO" id="GO:0030170">
    <property type="term" value="F:pyridoxal phosphate binding"/>
    <property type="evidence" value="ECO:0007669"/>
    <property type="project" value="TreeGrafter"/>
</dbReference>
<evidence type="ECO:0000313" key="7">
    <source>
        <dbReference type="EMBL" id="PPK51899.1"/>
    </source>
</evidence>
<dbReference type="RefSeq" id="WP_219820656.1">
    <property type="nucleotide sequence ID" value="NZ_PTIT01000039.1"/>
</dbReference>
<evidence type="ECO:0000313" key="6">
    <source>
        <dbReference type="EMBL" id="PPK49984.1"/>
    </source>
</evidence>
<feature type="modified residue" description="N6-(pyridoxal phosphate)lysine" evidence="4">
    <location>
        <position position="188"/>
    </location>
</feature>
<dbReference type="PIRSF" id="PIRSF000390">
    <property type="entry name" value="PLP_StrS"/>
    <property type="match status" value="1"/>
</dbReference>
<comment type="caution">
    <text evidence="7">The sequence shown here is derived from an EMBL/GenBank/DDBJ whole genome shotgun (WGS) entry which is preliminary data.</text>
</comment>
<name>A0A2S6G2V4_9GAMM</name>
<dbReference type="InterPro" id="IPR015421">
    <property type="entry name" value="PyrdxlP-dep_Trfase_major"/>
</dbReference>
<comment type="similarity">
    <text evidence="2 5">Belongs to the DegT/DnrJ/EryC1 family.</text>
</comment>
<accession>A0A2S6G2V4</accession>
<reference evidence="7 8" key="2">
    <citation type="submission" date="2018-02" db="EMBL/GenBank/DDBJ databases">
        <title>Subsurface microbial communities from deep shales in Ohio and West Virginia, USA.</title>
        <authorList>
            <person name="Wrighton K."/>
        </authorList>
    </citation>
    <scope>NUCLEOTIDE SEQUENCE [LARGE SCALE GENOMIC DNA]</scope>
    <source>
        <strain evidence="7 8">UTICA-S1B9</strain>
    </source>
</reference>
<dbReference type="PANTHER" id="PTHR30244">
    <property type="entry name" value="TRANSAMINASE"/>
    <property type="match status" value="1"/>
</dbReference>
<protein>
    <submittedName>
        <fullName evidence="7">dTDP-4-amino-4,6-dideoxygalactose transaminase</fullName>
    </submittedName>
</protein>
<proteinExistence type="inferred from homology"/>
<dbReference type="InterPro" id="IPR015424">
    <property type="entry name" value="PyrdxlP-dep_Trfase"/>
</dbReference>
<dbReference type="CDD" id="cd00616">
    <property type="entry name" value="AHBA_syn"/>
    <property type="match status" value="1"/>
</dbReference>
<evidence type="ECO:0000256" key="3">
    <source>
        <dbReference type="PIRSR" id="PIRSR000390-1"/>
    </source>
</evidence>
<dbReference type="Pfam" id="PF01041">
    <property type="entry name" value="DegT_DnrJ_EryC1"/>
    <property type="match status" value="1"/>
</dbReference>
<dbReference type="GO" id="GO:0008483">
    <property type="term" value="F:transaminase activity"/>
    <property type="evidence" value="ECO:0007669"/>
    <property type="project" value="TreeGrafter"/>
</dbReference>
<keyword evidence="1 4" id="KW-0663">Pyridoxal phosphate</keyword>
<evidence type="ECO:0000256" key="2">
    <source>
        <dbReference type="ARBA" id="ARBA00037999"/>
    </source>
</evidence>
<dbReference type="PANTHER" id="PTHR30244:SF9">
    <property type="entry name" value="PROTEIN RV3402C"/>
    <property type="match status" value="1"/>
</dbReference>
<dbReference type="SUPFAM" id="SSF53383">
    <property type="entry name" value="PLP-dependent transferases"/>
    <property type="match status" value="1"/>
</dbReference>
<keyword evidence="9" id="KW-1185">Reference proteome</keyword>